<gene>
    <name evidence="3" type="ORF">NEOLI_002929</name>
</gene>
<dbReference type="GO" id="GO:0008270">
    <property type="term" value="F:zinc ion binding"/>
    <property type="evidence" value="ECO:0007669"/>
    <property type="project" value="UniProtKB-KW"/>
</dbReference>
<dbReference type="Pfam" id="PF00098">
    <property type="entry name" value="zf-CCHC"/>
    <property type="match status" value="4"/>
</dbReference>
<sequence length="176" mass="19051">MSLQGKACYKCGNLGHFAEACESPERLCYNCKAPGHESNACSMPRTAEAKQCYHCQGKGHIRADCPTLRIIGQQQRCYNCGALNHIARQCEKPAAPRRMVNGTNGFGSSPARNGRFSTCYRCGGGQTTLLGTVKQLRANVSAAPSMDTPVKNAQMHRTASSTETKKHAIDVETLTI</sequence>
<organism evidence="3 4">
    <name type="scientific">Neolecta irregularis (strain DAH-3)</name>
    <dbReference type="NCBI Taxonomy" id="1198029"/>
    <lineage>
        <taxon>Eukaryota</taxon>
        <taxon>Fungi</taxon>
        <taxon>Dikarya</taxon>
        <taxon>Ascomycota</taxon>
        <taxon>Taphrinomycotina</taxon>
        <taxon>Neolectales</taxon>
        <taxon>Neolectaceae</taxon>
        <taxon>Neolecta</taxon>
    </lineage>
</organism>
<reference evidence="3 4" key="1">
    <citation type="submission" date="2016-04" db="EMBL/GenBank/DDBJ databases">
        <title>Evolutionary innovation and constraint leading to complex multicellularity in the Ascomycota.</title>
        <authorList>
            <person name="Cisse O."/>
            <person name="Nguyen A."/>
            <person name="Hewitt D.A."/>
            <person name="Jedd G."/>
            <person name="Stajich J.E."/>
        </authorList>
    </citation>
    <scope>NUCLEOTIDE SEQUENCE [LARGE SCALE GENOMIC DNA]</scope>
    <source>
        <strain evidence="3 4">DAH-3</strain>
    </source>
</reference>
<dbReference type="SMART" id="SM00343">
    <property type="entry name" value="ZnF_C2HC"/>
    <property type="match status" value="4"/>
</dbReference>
<dbReference type="AlphaFoldDB" id="A0A1U7LNH6"/>
<dbReference type="PROSITE" id="PS50158">
    <property type="entry name" value="ZF_CCHC"/>
    <property type="match status" value="3"/>
</dbReference>
<comment type="caution">
    <text evidence="3">The sequence shown here is derived from an EMBL/GenBank/DDBJ whole genome shotgun (WGS) entry which is preliminary data.</text>
</comment>
<dbReference type="OrthoDB" id="3863715at2759"/>
<feature type="domain" description="CCHC-type" evidence="2">
    <location>
        <begin position="8"/>
        <end position="23"/>
    </location>
</feature>
<evidence type="ECO:0000259" key="2">
    <source>
        <dbReference type="PROSITE" id="PS50158"/>
    </source>
</evidence>
<name>A0A1U7LNH6_NEOID</name>
<dbReference type="Proteomes" id="UP000186594">
    <property type="component" value="Unassembled WGS sequence"/>
</dbReference>
<dbReference type="SUPFAM" id="SSF57756">
    <property type="entry name" value="Retrovirus zinc finger-like domains"/>
    <property type="match status" value="2"/>
</dbReference>
<keyword evidence="4" id="KW-1185">Reference proteome</keyword>
<keyword evidence="1" id="KW-0479">Metal-binding</keyword>
<dbReference type="InterPro" id="IPR051714">
    <property type="entry name" value="Znf_CCHC_NABP"/>
</dbReference>
<dbReference type="FunFam" id="4.10.60.10:FF:000016">
    <property type="entry name" value="Cellular nucleic acid-binding protein"/>
    <property type="match status" value="1"/>
</dbReference>
<evidence type="ECO:0000313" key="4">
    <source>
        <dbReference type="Proteomes" id="UP000186594"/>
    </source>
</evidence>
<keyword evidence="1" id="KW-0862">Zinc</keyword>
<evidence type="ECO:0000256" key="1">
    <source>
        <dbReference type="PROSITE-ProRule" id="PRU00047"/>
    </source>
</evidence>
<dbReference type="EMBL" id="LXFE01000968">
    <property type="protein sequence ID" value="OLL24143.1"/>
    <property type="molecule type" value="Genomic_DNA"/>
</dbReference>
<dbReference type="Gene3D" id="4.10.60.10">
    <property type="entry name" value="Zinc finger, CCHC-type"/>
    <property type="match status" value="3"/>
</dbReference>
<proteinExistence type="predicted"/>
<dbReference type="GO" id="GO:0003676">
    <property type="term" value="F:nucleic acid binding"/>
    <property type="evidence" value="ECO:0007669"/>
    <property type="project" value="InterPro"/>
</dbReference>
<dbReference type="InterPro" id="IPR036875">
    <property type="entry name" value="Znf_CCHC_sf"/>
</dbReference>
<dbReference type="PANTHER" id="PTHR23002">
    <property type="entry name" value="ZINC FINGER CCHC DOMAIN CONTAINING PROTEIN"/>
    <property type="match status" value="1"/>
</dbReference>
<feature type="domain" description="CCHC-type" evidence="2">
    <location>
        <begin position="52"/>
        <end position="66"/>
    </location>
</feature>
<keyword evidence="1" id="KW-0863">Zinc-finger</keyword>
<feature type="domain" description="CCHC-type" evidence="2">
    <location>
        <begin position="76"/>
        <end position="92"/>
    </location>
</feature>
<dbReference type="InterPro" id="IPR001878">
    <property type="entry name" value="Znf_CCHC"/>
</dbReference>
<protein>
    <submittedName>
        <fullName evidence="3">Zinc finger protein GIS2</fullName>
    </submittedName>
</protein>
<accession>A0A1U7LNH6</accession>
<dbReference type="STRING" id="1198029.A0A1U7LNH6"/>
<evidence type="ECO:0000313" key="3">
    <source>
        <dbReference type="EMBL" id="OLL24143.1"/>
    </source>
</evidence>